<proteinExistence type="predicted"/>
<dbReference type="InParanoid" id="A2FAU6"/>
<organism evidence="1 2">
    <name type="scientific">Trichomonas vaginalis (strain ATCC PRA-98 / G3)</name>
    <dbReference type="NCBI Taxonomy" id="412133"/>
    <lineage>
        <taxon>Eukaryota</taxon>
        <taxon>Metamonada</taxon>
        <taxon>Parabasalia</taxon>
        <taxon>Trichomonadida</taxon>
        <taxon>Trichomonadidae</taxon>
        <taxon>Trichomonas</taxon>
    </lineage>
</organism>
<accession>A2FAU6</accession>
<dbReference type="VEuPathDB" id="TrichDB:TVAG_017470"/>
<protein>
    <submittedName>
        <fullName evidence="1">Uncharacterized protein</fullName>
    </submittedName>
</protein>
<reference evidence="1" key="2">
    <citation type="journal article" date="2007" name="Science">
        <title>Draft genome sequence of the sexually transmitted pathogen Trichomonas vaginalis.</title>
        <authorList>
            <person name="Carlton J.M."/>
            <person name="Hirt R.P."/>
            <person name="Silva J.C."/>
            <person name="Delcher A.L."/>
            <person name="Schatz M."/>
            <person name="Zhao Q."/>
            <person name="Wortman J.R."/>
            <person name="Bidwell S.L."/>
            <person name="Alsmark U.C.M."/>
            <person name="Besteiro S."/>
            <person name="Sicheritz-Ponten T."/>
            <person name="Noel C.J."/>
            <person name="Dacks J.B."/>
            <person name="Foster P.G."/>
            <person name="Simillion C."/>
            <person name="Van de Peer Y."/>
            <person name="Miranda-Saavedra D."/>
            <person name="Barton G.J."/>
            <person name="Westrop G.D."/>
            <person name="Mueller S."/>
            <person name="Dessi D."/>
            <person name="Fiori P.L."/>
            <person name="Ren Q."/>
            <person name="Paulsen I."/>
            <person name="Zhang H."/>
            <person name="Bastida-Corcuera F.D."/>
            <person name="Simoes-Barbosa A."/>
            <person name="Brown M.T."/>
            <person name="Hayes R.D."/>
            <person name="Mukherjee M."/>
            <person name="Okumura C.Y."/>
            <person name="Schneider R."/>
            <person name="Smith A.J."/>
            <person name="Vanacova S."/>
            <person name="Villalvazo M."/>
            <person name="Haas B.J."/>
            <person name="Pertea M."/>
            <person name="Feldblyum T.V."/>
            <person name="Utterback T.R."/>
            <person name="Shu C.L."/>
            <person name="Osoegawa K."/>
            <person name="de Jong P.J."/>
            <person name="Hrdy I."/>
            <person name="Horvathova L."/>
            <person name="Zubacova Z."/>
            <person name="Dolezal P."/>
            <person name="Malik S.B."/>
            <person name="Logsdon J.M. Jr."/>
            <person name="Henze K."/>
            <person name="Gupta A."/>
            <person name="Wang C.C."/>
            <person name="Dunne R.L."/>
            <person name="Upcroft J.A."/>
            <person name="Upcroft P."/>
            <person name="White O."/>
            <person name="Salzberg S.L."/>
            <person name="Tang P."/>
            <person name="Chiu C.-H."/>
            <person name="Lee Y.-S."/>
            <person name="Embley T.M."/>
            <person name="Coombs G.H."/>
            <person name="Mottram J.C."/>
            <person name="Tachezy J."/>
            <person name="Fraser-Liggett C.M."/>
            <person name="Johnson P.J."/>
        </authorList>
    </citation>
    <scope>NUCLEOTIDE SEQUENCE [LARGE SCALE GENOMIC DNA]</scope>
    <source>
        <strain evidence="1">G3</strain>
    </source>
</reference>
<evidence type="ECO:0000313" key="1">
    <source>
        <dbReference type="EMBL" id="EAX97975.1"/>
    </source>
</evidence>
<dbReference type="SMR" id="A2FAU6"/>
<dbReference type="EMBL" id="DS113693">
    <property type="protein sequence ID" value="EAX97975.1"/>
    <property type="molecule type" value="Genomic_DNA"/>
</dbReference>
<evidence type="ECO:0000313" key="2">
    <source>
        <dbReference type="Proteomes" id="UP000001542"/>
    </source>
</evidence>
<reference evidence="1" key="1">
    <citation type="submission" date="2006-10" db="EMBL/GenBank/DDBJ databases">
        <authorList>
            <person name="Amadeo P."/>
            <person name="Zhao Q."/>
            <person name="Wortman J."/>
            <person name="Fraser-Liggett C."/>
            <person name="Carlton J."/>
        </authorList>
    </citation>
    <scope>NUCLEOTIDE SEQUENCE</scope>
    <source>
        <strain evidence="1">G3</strain>
    </source>
</reference>
<keyword evidence="2" id="KW-1185">Reference proteome</keyword>
<dbReference type="AlphaFoldDB" id="A2FAU6"/>
<sequence length="230" mass="25395">MFKKSKGYDPDKLLSAQKLINAEITQTVRREQGTVDAGSRNCANYIMQKNKNQALTIGKKMLEAKAKVNAGNELLKYIAQLKENAENIAKNQMTPEAEHIVAALCCGADYFKTDGLKTFKTSQMKEIFKSKASEYMKPEKLPEPLKTLFSPPGTSEADVVAVIRTCSTPFMRDLSMIDALFGPPPAAPATAAPVLEAATSSKYSEHVNLFTFTDVDIIPRERWNVILSTI</sequence>
<gene>
    <name evidence="1" type="ORF">TVAG_017470</name>
</gene>
<name>A2FAU6_TRIV3</name>
<dbReference type="Proteomes" id="UP000001542">
    <property type="component" value="Unassembled WGS sequence"/>
</dbReference>